<dbReference type="PANTHER" id="PTHR46268">
    <property type="entry name" value="STRESS RESPONSE PROTEIN NHAX"/>
    <property type="match status" value="1"/>
</dbReference>
<dbReference type="CDD" id="cd00293">
    <property type="entry name" value="USP-like"/>
    <property type="match status" value="1"/>
</dbReference>
<accession>A0A089QCM3</accession>
<dbReference type="STRING" id="693986.MOC_4579"/>
<dbReference type="Gene3D" id="3.40.50.12370">
    <property type="match status" value="1"/>
</dbReference>
<evidence type="ECO:0000259" key="2">
    <source>
        <dbReference type="Pfam" id="PF00582"/>
    </source>
</evidence>
<feature type="domain" description="UspA" evidence="2">
    <location>
        <begin position="165"/>
        <end position="283"/>
    </location>
</feature>
<dbReference type="EMBL" id="CP003811">
    <property type="protein sequence ID" value="AIQ92334.1"/>
    <property type="molecule type" value="Genomic_DNA"/>
</dbReference>
<dbReference type="SUPFAM" id="SSF52402">
    <property type="entry name" value="Adenine nucleotide alpha hydrolases-like"/>
    <property type="match status" value="1"/>
</dbReference>
<comment type="similarity">
    <text evidence="1">Belongs to the universal stress protein A family.</text>
</comment>
<dbReference type="Proteomes" id="UP000029492">
    <property type="component" value="Chromosome"/>
</dbReference>
<dbReference type="InterPro" id="IPR006016">
    <property type="entry name" value="UspA"/>
</dbReference>
<dbReference type="PRINTS" id="PR01438">
    <property type="entry name" value="UNVRSLSTRESS"/>
</dbReference>
<evidence type="ECO:0000256" key="1">
    <source>
        <dbReference type="ARBA" id="ARBA00008791"/>
    </source>
</evidence>
<sequence>MSSPSRSPLAGIRDVLVGTTVEGEFDPPIAAIGYGLTLAKAANAHLTVQSASWRLTGDDAWLGEFDYVGEALVDRRLDALARSIAERAAGDAAQVGVVCTTEAPGLTYPDVVTRLATQARLHDLTVLDAGPRRFDLDRETIERALFESGRPVIAVPPGCDAFAARRIIVAWDGSAQAARAANDALPFLRAAEAIEVVSVCDDAEIHEAVPGAEFAPHLARHGVNVVVNDLPKGDGIAETLRSQAGLFRADLVVMGAYRHSPKREFFLGGVTRSLLRNSPVPLFLSH</sequence>
<name>A0A089QCM3_9HYPH</name>
<dbReference type="PANTHER" id="PTHR46268:SF15">
    <property type="entry name" value="UNIVERSAL STRESS PROTEIN HP_0031"/>
    <property type="match status" value="1"/>
</dbReference>
<keyword evidence="4" id="KW-1185">Reference proteome</keyword>
<dbReference type="AlphaFoldDB" id="A0A089QCM3"/>
<dbReference type="KEGG" id="mor:MOC_4579"/>
<evidence type="ECO:0000313" key="4">
    <source>
        <dbReference type="Proteomes" id="UP000029492"/>
    </source>
</evidence>
<gene>
    <name evidence="3" type="ORF">MOC_4579</name>
</gene>
<dbReference type="Pfam" id="PF00582">
    <property type="entry name" value="Usp"/>
    <property type="match status" value="1"/>
</dbReference>
<protein>
    <submittedName>
        <fullName evidence="3">UspA domain-containing protein</fullName>
    </submittedName>
</protein>
<organism evidence="3 4">
    <name type="scientific">Methylobacterium oryzae CBMB20</name>
    <dbReference type="NCBI Taxonomy" id="693986"/>
    <lineage>
        <taxon>Bacteria</taxon>
        <taxon>Pseudomonadati</taxon>
        <taxon>Pseudomonadota</taxon>
        <taxon>Alphaproteobacteria</taxon>
        <taxon>Hyphomicrobiales</taxon>
        <taxon>Methylobacteriaceae</taxon>
        <taxon>Methylobacterium</taxon>
    </lineage>
</organism>
<dbReference type="eggNOG" id="COG0589">
    <property type="taxonomic scope" value="Bacteria"/>
</dbReference>
<dbReference type="RefSeq" id="WP_043759272.1">
    <property type="nucleotide sequence ID" value="NZ_CP003811.1"/>
</dbReference>
<dbReference type="HOGENOM" id="CLU_049301_5_2_5"/>
<evidence type="ECO:0000313" key="3">
    <source>
        <dbReference type="EMBL" id="AIQ92334.1"/>
    </source>
</evidence>
<dbReference type="InterPro" id="IPR006015">
    <property type="entry name" value="Universal_stress_UspA"/>
</dbReference>
<proteinExistence type="inferred from homology"/>
<reference evidence="3 4" key="1">
    <citation type="journal article" date="2014" name="PLoS ONE">
        <title>Genome Information of Methylobacterium oryzae, a Plant-Probiotic Methylotroph in the Phyllosphere.</title>
        <authorList>
            <person name="Kwak M.J."/>
            <person name="Jeong H."/>
            <person name="Madhaiyan M."/>
            <person name="Lee Y."/>
            <person name="Sa T.M."/>
            <person name="Oh T.K."/>
            <person name="Kim J.F."/>
        </authorList>
    </citation>
    <scope>NUCLEOTIDE SEQUENCE [LARGE SCALE GENOMIC DNA]</scope>
    <source>
        <strain evidence="3 4">CBMB20</strain>
    </source>
</reference>